<dbReference type="Pfam" id="PF22613">
    <property type="entry name" value="Transketolase_C_1"/>
    <property type="match status" value="1"/>
</dbReference>
<dbReference type="InterPro" id="IPR005474">
    <property type="entry name" value="Transketolase_N"/>
</dbReference>
<evidence type="ECO:0000256" key="3">
    <source>
        <dbReference type="ARBA" id="ARBA00007131"/>
    </source>
</evidence>
<proteinExistence type="inferred from homology"/>
<comment type="subunit">
    <text evidence="4 13">Homodimer.</text>
</comment>
<reference evidence="15 16" key="1">
    <citation type="submission" date="2024-08" db="EMBL/GenBank/DDBJ databases">
        <title>Whole-genome sequencing of halo(alkali)philic microorganisms from hypersaline lakes.</title>
        <authorList>
            <person name="Sorokin D.Y."/>
            <person name="Merkel A.Y."/>
            <person name="Messina E."/>
            <person name="Yakimov M."/>
        </authorList>
    </citation>
    <scope>NUCLEOTIDE SEQUENCE [LARGE SCALE GENOMIC DNA]</scope>
    <source>
        <strain evidence="15 16">Cl-TMA</strain>
    </source>
</reference>
<evidence type="ECO:0000256" key="5">
    <source>
        <dbReference type="ARBA" id="ARBA00013152"/>
    </source>
</evidence>
<evidence type="ECO:0000256" key="9">
    <source>
        <dbReference type="ARBA" id="ARBA00022842"/>
    </source>
</evidence>
<dbReference type="GO" id="GO:0004802">
    <property type="term" value="F:transketolase activity"/>
    <property type="evidence" value="ECO:0007669"/>
    <property type="project" value="UniProtKB-EC"/>
</dbReference>
<keyword evidence="6 13" id="KW-0808">Transferase</keyword>
<dbReference type="PANTHER" id="PTHR43522">
    <property type="entry name" value="TRANSKETOLASE"/>
    <property type="match status" value="1"/>
</dbReference>
<name>A0ABV4TSH9_9GAMM</name>
<dbReference type="InterPro" id="IPR005475">
    <property type="entry name" value="Transketolase-like_Pyr-bd"/>
</dbReference>
<comment type="caution">
    <text evidence="15">The sequence shown here is derived from an EMBL/GenBank/DDBJ whole genome shotgun (WGS) entry which is preliminary data.</text>
</comment>
<dbReference type="CDD" id="cd02012">
    <property type="entry name" value="TPP_TK"/>
    <property type="match status" value="1"/>
</dbReference>
<dbReference type="EC" id="2.2.1.1" evidence="5 12"/>
<dbReference type="InterPro" id="IPR009014">
    <property type="entry name" value="Transketo_C/PFOR_II"/>
</dbReference>
<comment type="function">
    <text evidence="13">Catalyzes the transfer of a two-carbon ketol group from a ketose donor to an aldose acceptor, via a covalent intermediate with the cofactor thiamine pyrophosphate.</text>
</comment>
<protein>
    <recommendedName>
        <fullName evidence="5 12">Transketolase</fullName>
        <ecNumber evidence="5 12">2.2.1.1</ecNumber>
    </recommendedName>
</protein>
<dbReference type="SUPFAM" id="SSF52518">
    <property type="entry name" value="Thiamin diphosphate-binding fold (THDP-binding)"/>
    <property type="match status" value="2"/>
</dbReference>
<evidence type="ECO:0000256" key="13">
    <source>
        <dbReference type="RuleBase" id="RU004996"/>
    </source>
</evidence>
<dbReference type="InterPro" id="IPR020826">
    <property type="entry name" value="Transketolase_BS"/>
</dbReference>
<dbReference type="InterPro" id="IPR055152">
    <property type="entry name" value="Transketolase-like_C_2"/>
</dbReference>
<comment type="cofactor">
    <cofactor evidence="13">
        <name>Mg(2+)</name>
        <dbReference type="ChEBI" id="CHEBI:18420"/>
    </cofactor>
    <cofactor evidence="13">
        <name>Ca(2+)</name>
        <dbReference type="ChEBI" id="CHEBI:29108"/>
    </cofactor>
    <cofactor evidence="13">
        <name>Mn(2+)</name>
        <dbReference type="ChEBI" id="CHEBI:29035"/>
    </cofactor>
    <cofactor evidence="13">
        <name>Co(2+)</name>
        <dbReference type="ChEBI" id="CHEBI:48828"/>
    </cofactor>
    <text evidence="13">Binds 1 Mg(2+) ion per subunit. Can also utilize other divalent metal cations, such as Ca(2+), Mn(2+) and Co(2+).</text>
</comment>
<comment type="catalytic activity">
    <reaction evidence="11 13">
        <text>D-sedoheptulose 7-phosphate + D-glyceraldehyde 3-phosphate = aldehydo-D-ribose 5-phosphate + D-xylulose 5-phosphate</text>
        <dbReference type="Rhea" id="RHEA:10508"/>
        <dbReference type="ChEBI" id="CHEBI:57483"/>
        <dbReference type="ChEBI" id="CHEBI:57737"/>
        <dbReference type="ChEBI" id="CHEBI:58273"/>
        <dbReference type="ChEBI" id="CHEBI:59776"/>
        <dbReference type="EC" id="2.2.1.1"/>
    </reaction>
</comment>
<dbReference type="PROSITE" id="PS00801">
    <property type="entry name" value="TRANSKETOLASE_1"/>
    <property type="match status" value="1"/>
</dbReference>
<keyword evidence="8 13" id="KW-0106">Calcium</keyword>
<evidence type="ECO:0000256" key="2">
    <source>
        <dbReference type="ARBA" id="ARBA00001941"/>
    </source>
</evidence>
<dbReference type="Gene3D" id="3.40.50.920">
    <property type="match status" value="1"/>
</dbReference>
<accession>A0ABV4TSH9</accession>
<evidence type="ECO:0000313" key="15">
    <source>
        <dbReference type="EMBL" id="MFA9459443.1"/>
    </source>
</evidence>
<evidence type="ECO:0000259" key="14">
    <source>
        <dbReference type="SMART" id="SM00861"/>
    </source>
</evidence>
<dbReference type="PANTHER" id="PTHR43522:SF2">
    <property type="entry name" value="TRANSKETOLASE 1-RELATED"/>
    <property type="match status" value="1"/>
</dbReference>
<dbReference type="Pfam" id="PF02779">
    <property type="entry name" value="Transket_pyr"/>
    <property type="match status" value="1"/>
</dbReference>
<evidence type="ECO:0000256" key="8">
    <source>
        <dbReference type="ARBA" id="ARBA00022837"/>
    </source>
</evidence>
<feature type="domain" description="Transketolase-like pyrimidine-binding" evidence="14">
    <location>
        <begin position="356"/>
        <end position="531"/>
    </location>
</feature>
<dbReference type="InterPro" id="IPR029061">
    <property type="entry name" value="THDP-binding"/>
</dbReference>
<evidence type="ECO:0000256" key="7">
    <source>
        <dbReference type="ARBA" id="ARBA00022723"/>
    </source>
</evidence>
<gene>
    <name evidence="15" type="primary">tkt</name>
    <name evidence="15" type="ORF">ACERLL_01215</name>
</gene>
<dbReference type="CDD" id="cd07033">
    <property type="entry name" value="TPP_PYR_DXS_TK_like"/>
    <property type="match status" value="1"/>
</dbReference>
<comment type="similarity">
    <text evidence="3 13">Belongs to the transketolase family.</text>
</comment>
<evidence type="ECO:0000256" key="10">
    <source>
        <dbReference type="ARBA" id="ARBA00023052"/>
    </source>
</evidence>
<dbReference type="PROSITE" id="PS00802">
    <property type="entry name" value="TRANSKETOLASE_2"/>
    <property type="match status" value="1"/>
</dbReference>
<comment type="cofactor">
    <cofactor evidence="2">
        <name>Co(2+)</name>
        <dbReference type="ChEBI" id="CHEBI:48828"/>
    </cofactor>
</comment>
<dbReference type="SMART" id="SM00861">
    <property type="entry name" value="Transket_pyr"/>
    <property type="match status" value="1"/>
</dbReference>
<keyword evidence="16" id="KW-1185">Reference proteome</keyword>
<dbReference type="Gene3D" id="3.40.50.970">
    <property type="match status" value="2"/>
</dbReference>
<keyword evidence="9 13" id="KW-0460">Magnesium</keyword>
<comment type="cofactor">
    <cofactor evidence="1">
        <name>Ca(2+)</name>
        <dbReference type="ChEBI" id="CHEBI:29108"/>
    </cofactor>
</comment>
<sequence>MAEVSRKQLANAIRFLSMDAVQAANSGHPGMPMGMADIAEVLWNDYMKHNPANPDWADRDRFVVSNGHGSMLLYSLLHLTGYDLPMEELKNFRQWGSKTPGHPENGVTPGVETTTGPLGQGLANAVGMAIAEKELANEFNRDGHTIVDHNTYVFVGDGCLMEGVSHEACSLAGTLGLGKLVVFYDDNGISIDGEIEDWFTDDTLKRFEGYEWQTMAIDGHNPDAVAKAIEQAKAEPNKPTLIACKTTIGYGSPNKAGSEETHGAALGDDEVAATRQALGWEAAPFEVPEDIAGGWDARKAGQAAEEDWQARFEAYRKDYPELASELERRMKQTVPADFEQKMDALIADWRAKEASDATRKHSGKMLNTIAEQVPEVLGGSADLAPSNNTKWENAPIITPAREQKGVHGRYLHYGVREFGMAAIMNGISLHRGYRPYGGTFLIFSDYMRNGIRMSALTHQPVTYVFTHDSIGLGEDGPTHQPIEQLPSLRAIPGVHVFRPADAVETAVGWKLALSSGDHPYALVLTRQKTGALDHTDETVANIARGGYVLSEAEGGSPEGVLLASGSEVDLALNAQAELAKQGKKVRVVSMPCWELFDAQDEAYKQSVLPDSVSKRVAVEAAETMGWERYVGRDGKAVGIHRFGESAPGGTLFEKFGFVPEAVVNAYNELG</sequence>
<dbReference type="InterPro" id="IPR033247">
    <property type="entry name" value="Transketolase_fam"/>
</dbReference>
<evidence type="ECO:0000313" key="16">
    <source>
        <dbReference type="Proteomes" id="UP001575181"/>
    </source>
</evidence>
<dbReference type="Proteomes" id="UP001575181">
    <property type="component" value="Unassembled WGS sequence"/>
</dbReference>
<dbReference type="InterPro" id="IPR005478">
    <property type="entry name" value="Transketolase_bac-like"/>
</dbReference>
<dbReference type="EMBL" id="JBGUAW010000001">
    <property type="protein sequence ID" value="MFA9459443.1"/>
    <property type="molecule type" value="Genomic_DNA"/>
</dbReference>
<dbReference type="NCBIfam" id="TIGR00232">
    <property type="entry name" value="tktlase_bact"/>
    <property type="match status" value="1"/>
</dbReference>
<dbReference type="RefSeq" id="WP_373654228.1">
    <property type="nucleotide sequence ID" value="NZ_JBGUAW010000001.1"/>
</dbReference>
<dbReference type="Pfam" id="PF00456">
    <property type="entry name" value="Transketolase_N"/>
    <property type="match status" value="1"/>
</dbReference>
<evidence type="ECO:0000256" key="6">
    <source>
        <dbReference type="ARBA" id="ARBA00022679"/>
    </source>
</evidence>
<evidence type="ECO:0000256" key="12">
    <source>
        <dbReference type="NCBIfam" id="TIGR00232"/>
    </source>
</evidence>
<dbReference type="InterPro" id="IPR049557">
    <property type="entry name" value="Transketolase_CS"/>
</dbReference>
<evidence type="ECO:0000256" key="1">
    <source>
        <dbReference type="ARBA" id="ARBA00001913"/>
    </source>
</evidence>
<keyword evidence="10 13" id="KW-0786">Thiamine pyrophosphate</keyword>
<evidence type="ECO:0000256" key="4">
    <source>
        <dbReference type="ARBA" id="ARBA00011738"/>
    </source>
</evidence>
<organism evidence="15 16">
    <name type="scientific">Thiohalorhabdus methylotrophus</name>
    <dbReference type="NCBI Taxonomy" id="3242694"/>
    <lineage>
        <taxon>Bacteria</taxon>
        <taxon>Pseudomonadati</taxon>
        <taxon>Pseudomonadota</taxon>
        <taxon>Gammaproteobacteria</taxon>
        <taxon>Thiohalorhabdales</taxon>
        <taxon>Thiohalorhabdaceae</taxon>
        <taxon>Thiohalorhabdus</taxon>
    </lineage>
</organism>
<comment type="cofactor">
    <cofactor evidence="13">
        <name>thiamine diphosphate</name>
        <dbReference type="ChEBI" id="CHEBI:58937"/>
    </cofactor>
    <text evidence="13">Binds 1 thiamine pyrophosphate per subunit.</text>
</comment>
<dbReference type="SUPFAM" id="SSF52922">
    <property type="entry name" value="TK C-terminal domain-like"/>
    <property type="match status" value="1"/>
</dbReference>
<evidence type="ECO:0000256" key="11">
    <source>
        <dbReference type="ARBA" id="ARBA00049473"/>
    </source>
</evidence>
<keyword evidence="7 13" id="KW-0479">Metal-binding</keyword>